<name>A0A6S6TJG8_9BACT</name>
<dbReference type="GO" id="GO:0048038">
    <property type="term" value="F:quinone binding"/>
    <property type="evidence" value="ECO:0007669"/>
    <property type="project" value="UniProtKB-KW"/>
</dbReference>
<keyword evidence="2" id="KW-0285">Flavoprotein</keyword>
<evidence type="ECO:0000256" key="4">
    <source>
        <dbReference type="ARBA" id="ARBA00022827"/>
    </source>
</evidence>
<evidence type="ECO:0000313" key="8">
    <source>
        <dbReference type="EMBL" id="CAA6821032.1"/>
    </source>
</evidence>
<gene>
    <name evidence="8" type="ORF">HELGO_WM18223</name>
</gene>
<dbReference type="PANTHER" id="PTHR10632">
    <property type="entry name" value="SULFIDE:QUINONE OXIDOREDUCTASE"/>
    <property type="match status" value="1"/>
</dbReference>
<dbReference type="InterPro" id="IPR023753">
    <property type="entry name" value="FAD/NAD-binding_dom"/>
</dbReference>
<organism evidence="8">
    <name type="scientific">uncultured Aureispira sp</name>
    <dbReference type="NCBI Taxonomy" id="1331704"/>
    <lineage>
        <taxon>Bacteria</taxon>
        <taxon>Pseudomonadati</taxon>
        <taxon>Bacteroidota</taxon>
        <taxon>Saprospiria</taxon>
        <taxon>Saprospirales</taxon>
        <taxon>Saprospiraceae</taxon>
        <taxon>Aureispira</taxon>
        <taxon>environmental samples</taxon>
    </lineage>
</organism>
<keyword evidence="4" id="KW-0274">FAD</keyword>
<sequence length="422" mass="46980">MIHTHQIVIVGAGTAGITVAAQLRKKDSKLDIVIIDPATTHYYQPAWTLVGAGTFDYEKTARPMASLIPKGVKWLKEFVTSFQPEANTIQLRNEATIKYEFLVVCPGIQLDLDGIEGLKETMGKNNVCSNYVNSNYTWEVLQKFKGGNALFTQPATPIKCGGAPQKIMYLADDYFQKQNIKDKTNVVFATPGSVIFGVADFAKTLMEVVDRKNINLKFFHKLVKIDGPNKMAYYEITIPDDSEKSVEYNHIDAVNVQELGPKSIAIPFDMLHLAPPQSAPDFIKNSPLSHQEGAKKGWLNVDHATLQHKQYSNIYGLGDCAALPTAKTGAAVRKQAPVVVQQILNSLQNTTTELTYKGYSSCPLVTGYGKMVLAEFGYNNVRMSDPIISKFIDTSKESYSMWVLKKYGLPFLYWQLMLKGKI</sequence>
<evidence type="ECO:0000259" key="7">
    <source>
        <dbReference type="Pfam" id="PF07992"/>
    </source>
</evidence>
<dbReference type="EMBL" id="CACVAQ010000294">
    <property type="protein sequence ID" value="CAA6821032.1"/>
    <property type="molecule type" value="Genomic_DNA"/>
</dbReference>
<dbReference type="PANTHER" id="PTHR10632:SF2">
    <property type="entry name" value="SULFIDE:QUINONE OXIDOREDUCTASE, MITOCHONDRIAL"/>
    <property type="match status" value="1"/>
</dbReference>
<comment type="cofactor">
    <cofactor evidence="1">
        <name>FAD</name>
        <dbReference type="ChEBI" id="CHEBI:57692"/>
    </cofactor>
</comment>
<dbReference type="Gene3D" id="3.50.50.60">
    <property type="entry name" value="FAD/NAD(P)-binding domain"/>
    <property type="match status" value="2"/>
</dbReference>
<dbReference type="GO" id="GO:0071949">
    <property type="term" value="F:FAD binding"/>
    <property type="evidence" value="ECO:0007669"/>
    <property type="project" value="TreeGrafter"/>
</dbReference>
<evidence type="ECO:0000256" key="1">
    <source>
        <dbReference type="ARBA" id="ARBA00001974"/>
    </source>
</evidence>
<evidence type="ECO:0000256" key="2">
    <source>
        <dbReference type="ARBA" id="ARBA00022630"/>
    </source>
</evidence>
<dbReference type="InterPro" id="IPR015904">
    <property type="entry name" value="Sulphide_quinone_reductase"/>
</dbReference>
<proteinExistence type="predicted"/>
<dbReference type="GO" id="GO:0070224">
    <property type="term" value="F:sulfide:quinone oxidoreductase activity"/>
    <property type="evidence" value="ECO:0007669"/>
    <property type="project" value="TreeGrafter"/>
</dbReference>
<feature type="domain" description="FAD/NAD(P)-binding" evidence="7">
    <location>
        <begin position="6"/>
        <end position="128"/>
    </location>
</feature>
<evidence type="ECO:0000256" key="6">
    <source>
        <dbReference type="ARBA" id="ARBA00023002"/>
    </source>
</evidence>
<reference evidence="8" key="1">
    <citation type="submission" date="2020-01" db="EMBL/GenBank/DDBJ databases">
        <authorList>
            <person name="Meier V. D."/>
            <person name="Meier V D."/>
        </authorList>
    </citation>
    <scope>NUCLEOTIDE SEQUENCE</scope>
    <source>
        <strain evidence="8">HLG_WM_MAG_10</strain>
    </source>
</reference>
<keyword evidence="6" id="KW-0560">Oxidoreductase</keyword>
<evidence type="ECO:0000256" key="3">
    <source>
        <dbReference type="ARBA" id="ARBA00022719"/>
    </source>
</evidence>
<dbReference type="GO" id="GO:0070221">
    <property type="term" value="P:sulfide oxidation, using sulfide:quinone oxidoreductase"/>
    <property type="evidence" value="ECO:0007669"/>
    <property type="project" value="TreeGrafter"/>
</dbReference>
<dbReference type="AlphaFoldDB" id="A0A6S6TJG8"/>
<dbReference type="InterPro" id="IPR036188">
    <property type="entry name" value="FAD/NAD-bd_sf"/>
</dbReference>
<evidence type="ECO:0000256" key="5">
    <source>
        <dbReference type="ARBA" id="ARBA00022946"/>
    </source>
</evidence>
<accession>A0A6S6TJG8</accession>
<dbReference type="Pfam" id="PF07992">
    <property type="entry name" value="Pyr_redox_2"/>
    <property type="match status" value="1"/>
</dbReference>
<dbReference type="FunFam" id="3.50.50.60:FF:000034">
    <property type="entry name" value="sulfide:quinone oxidoreductase, mitochondrial"/>
    <property type="match status" value="1"/>
</dbReference>
<keyword evidence="5" id="KW-0809">Transit peptide</keyword>
<protein>
    <submittedName>
        <fullName evidence="8">FAD-dependent pyridine nucleotide-disulphide oxidoreductase</fullName>
    </submittedName>
</protein>
<dbReference type="SUPFAM" id="SSF51905">
    <property type="entry name" value="FAD/NAD(P)-binding domain"/>
    <property type="match status" value="3"/>
</dbReference>
<keyword evidence="3" id="KW-0874">Quinone</keyword>